<gene>
    <name evidence="1" type="ORF">IE53DRAFT_239592</name>
</gene>
<sequence length="714" mass="78190">MKDELSQENVDSINSAILFYSFWLGALVWDCVCSLPFDLKLLTLLCRRGDRFDPSRFLNRLSYFTTRYLGIVALVMATLYWKEPQYDEEVCRVWPRLWEALLVASYVGALIILTLRTLSLYAGSSRSDRLAWYVVLFSLSNVTAWALTLPFAVKGHRIQGSSTVCIYHQYKGYTFVDAFLLSAFAFTTLILTLTLVKVSYLFGGGRSSDPSFKSYRRPAHLVSRLVGSLKGTKVVPTRRSKAKVTTCRTGDRVGHTRGGRKTAREGRGSKTPTEFGNRRETCTKLAIDMIFQGLYSFAMIELLMLILISIWFLPSARRGATKAMVSISFGAMIAASASSVFRETFRASTAMSSALVRVEEGEEKEEAAMKRSDELRSSAMETESAIMVQVGSQRRRYMKNHRDEGFGAHGWTFPHPSPRRPCYSSPSSTDTTTTTNNTITSFSDRAVKKPAVVLTDREDKVQVWGNDGDSKVERPGRDTPGGPSGPSSGLGGGSGGGGGHPERTCGLCQTLDPSQRELCNSTNSKKAIFAARGEDGEGKGDRMGPGEGSGGDNDDGGWKPLATSSTNDSSKAHSIRFKDSNEGGVTVAPSRWAELVSHVQDVKGWIKGWAWTTTTTTTGLRSRQGSLKGRHLVRSSSTGGTNKVRITESVEERVGRRRCSVMATVVVVRGRGVVRAISSDGGRWKKAVVVTLMFVWDRKIGSRWSRGGGGPGSS</sequence>
<evidence type="ECO:0000313" key="1">
    <source>
        <dbReference type="EMBL" id="PWN54291.1"/>
    </source>
</evidence>
<reference evidence="1 2" key="1">
    <citation type="journal article" date="2018" name="Mol. Biol. Evol.">
        <title>Broad Genomic Sampling Reveals a Smut Pathogenic Ancestry of the Fungal Clade Ustilaginomycotina.</title>
        <authorList>
            <person name="Kijpornyongpan T."/>
            <person name="Mondo S.J."/>
            <person name="Barry K."/>
            <person name="Sandor L."/>
            <person name="Lee J."/>
            <person name="Lipzen A."/>
            <person name="Pangilinan J."/>
            <person name="LaButti K."/>
            <person name="Hainaut M."/>
            <person name="Henrissat B."/>
            <person name="Grigoriev I.V."/>
            <person name="Spatafora J.W."/>
            <person name="Aime M.C."/>
        </authorList>
    </citation>
    <scope>NUCLEOTIDE SEQUENCE [LARGE SCALE GENOMIC DNA]</scope>
    <source>
        <strain evidence="1 2">SA 807</strain>
    </source>
</reference>
<organism evidence="1 2">
    <name type="scientific">Violaceomyces palustris</name>
    <dbReference type="NCBI Taxonomy" id="1673888"/>
    <lineage>
        <taxon>Eukaryota</taxon>
        <taxon>Fungi</taxon>
        <taxon>Dikarya</taxon>
        <taxon>Basidiomycota</taxon>
        <taxon>Ustilaginomycotina</taxon>
        <taxon>Ustilaginomycetes</taxon>
        <taxon>Violaceomycetales</taxon>
        <taxon>Violaceomycetaceae</taxon>
        <taxon>Violaceomyces</taxon>
    </lineage>
</organism>
<evidence type="ECO:0000313" key="2">
    <source>
        <dbReference type="Proteomes" id="UP000245626"/>
    </source>
</evidence>
<keyword evidence="2" id="KW-1185">Reference proteome</keyword>
<name>A0ACD0P8F8_9BASI</name>
<proteinExistence type="predicted"/>
<dbReference type="EMBL" id="KZ819689">
    <property type="protein sequence ID" value="PWN54291.1"/>
    <property type="molecule type" value="Genomic_DNA"/>
</dbReference>
<accession>A0ACD0P8F8</accession>
<protein>
    <submittedName>
        <fullName evidence="1">Uncharacterized protein</fullName>
    </submittedName>
</protein>
<dbReference type="Proteomes" id="UP000245626">
    <property type="component" value="Unassembled WGS sequence"/>
</dbReference>